<dbReference type="Pfam" id="PF01699">
    <property type="entry name" value="Na_Ca_ex"/>
    <property type="match status" value="2"/>
</dbReference>
<evidence type="ECO:0000256" key="2">
    <source>
        <dbReference type="ARBA" id="ARBA00022692"/>
    </source>
</evidence>
<feature type="transmembrane region" description="Helical" evidence="5">
    <location>
        <begin position="170"/>
        <end position="192"/>
    </location>
</feature>
<accession>A0A4Z0GW29</accession>
<evidence type="ECO:0000256" key="3">
    <source>
        <dbReference type="ARBA" id="ARBA00022989"/>
    </source>
</evidence>
<evidence type="ECO:0000256" key="4">
    <source>
        <dbReference type="ARBA" id="ARBA00023136"/>
    </source>
</evidence>
<evidence type="ECO:0000256" key="1">
    <source>
        <dbReference type="ARBA" id="ARBA00004141"/>
    </source>
</evidence>
<reference evidence="7 8" key="1">
    <citation type="journal article" date="2003" name="Int. J. Syst. Evol. Microbiol.">
        <title>Halobacillus salinus sp. nov., isolated from a salt lake on the coast of the East Sea in Korea.</title>
        <authorList>
            <person name="Yoon J.H."/>
            <person name="Kang K.H."/>
            <person name="Park Y.H."/>
        </authorList>
    </citation>
    <scope>NUCLEOTIDE SEQUENCE [LARGE SCALE GENOMIC DNA]</scope>
    <source>
        <strain evidence="7 8">HSL-3</strain>
    </source>
</reference>
<dbReference type="GO" id="GO:0005886">
    <property type="term" value="C:plasma membrane"/>
    <property type="evidence" value="ECO:0007669"/>
    <property type="project" value="TreeGrafter"/>
</dbReference>
<proteinExistence type="predicted"/>
<evidence type="ECO:0000259" key="6">
    <source>
        <dbReference type="Pfam" id="PF01699"/>
    </source>
</evidence>
<dbReference type="PANTHER" id="PTHR10846">
    <property type="entry name" value="SODIUM/POTASSIUM/CALCIUM EXCHANGER"/>
    <property type="match status" value="1"/>
</dbReference>
<dbReference type="InterPro" id="IPR004481">
    <property type="entry name" value="K/Na/Ca-exchanger"/>
</dbReference>
<dbReference type="Gene3D" id="1.20.1420.30">
    <property type="entry name" value="NCX, central ion-binding region"/>
    <property type="match status" value="1"/>
</dbReference>
<feature type="domain" description="Sodium/calcium exchanger membrane region" evidence="6">
    <location>
        <begin position="3"/>
        <end position="149"/>
    </location>
</feature>
<dbReference type="GO" id="GO:0005262">
    <property type="term" value="F:calcium channel activity"/>
    <property type="evidence" value="ECO:0007669"/>
    <property type="project" value="TreeGrafter"/>
</dbReference>
<evidence type="ECO:0000313" key="7">
    <source>
        <dbReference type="EMBL" id="TGB01135.1"/>
    </source>
</evidence>
<dbReference type="STRING" id="192814.GCA_900166575_00273"/>
<comment type="caution">
    <text evidence="7">The sequence shown here is derived from an EMBL/GenBank/DDBJ whole genome shotgun (WGS) entry which is preliminary data.</text>
</comment>
<dbReference type="GO" id="GO:0008273">
    <property type="term" value="F:calcium, potassium:sodium antiporter activity"/>
    <property type="evidence" value="ECO:0007669"/>
    <property type="project" value="TreeGrafter"/>
</dbReference>
<dbReference type="RefSeq" id="WP_135328739.1">
    <property type="nucleotide sequence ID" value="NZ_SRJC01000008.1"/>
</dbReference>
<comment type="subcellular location">
    <subcellularLocation>
        <location evidence="1">Membrane</location>
        <topology evidence="1">Multi-pass membrane protein</topology>
    </subcellularLocation>
</comment>
<feature type="transmembrane region" description="Helical" evidence="5">
    <location>
        <begin position="301"/>
        <end position="321"/>
    </location>
</feature>
<name>A0A4Z0GW29_9BACI</name>
<dbReference type="Proteomes" id="UP000297982">
    <property type="component" value="Unassembled WGS sequence"/>
</dbReference>
<sequence>MIYIIFLLAAALVVSAAVFLSQSGDVISKKSSLSGAVVGTFLIAGATSLPELTTSLTAIYIDNPDLAVGNMLGSNVFNLLILAMVDVAYRKRRFFQRIDPNQSIPPAIVGLCFLLIITVALLSPSSLPLSGIGLEMFIIVLFYIVYIRFLPHDQAEDQDPPTKNMSLGGAVTLFIVAAIVVFFAGSILSLAGDRLTEVSGLDSSFIGGFLIAASTSLPELVTVLAAFKLANYNMAVGSILGSNLFNIKLLVLTDILYRKGPILESIQENHLYIVLLGISMTLFVIYLLLRRPPIRSSNPRMYMLPSVMMILMYFVVSYLLFQS</sequence>
<evidence type="ECO:0000313" key="8">
    <source>
        <dbReference type="Proteomes" id="UP000297982"/>
    </source>
</evidence>
<dbReference type="GO" id="GO:0006874">
    <property type="term" value="P:intracellular calcium ion homeostasis"/>
    <property type="evidence" value="ECO:0007669"/>
    <property type="project" value="TreeGrafter"/>
</dbReference>
<feature type="transmembrane region" description="Helical" evidence="5">
    <location>
        <begin position="204"/>
        <end position="227"/>
    </location>
</feature>
<protein>
    <submittedName>
        <fullName evidence="7">Sodium:calcium antiporter</fullName>
    </submittedName>
</protein>
<feature type="transmembrane region" description="Helical" evidence="5">
    <location>
        <begin position="106"/>
        <end position="123"/>
    </location>
</feature>
<feature type="transmembrane region" description="Helical" evidence="5">
    <location>
        <begin position="234"/>
        <end position="257"/>
    </location>
</feature>
<dbReference type="AlphaFoldDB" id="A0A4Z0GW29"/>
<organism evidence="7 8">
    <name type="scientific">Halobacillus salinus</name>
    <dbReference type="NCBI Taxonomy" id="192814"/>
    <lineage>
        <taxon>Bacteria</taxon>
        <taxon>Bacillati</taxon>
        <taxon>Bacillota</taxon>
        <taxon>Bacilli</taxon>
        <taxon>Bacillales</taxon>
        <taxon>Bacillaceae</taxon>
        <taxon>Halobacillus</taxon>
    </lineage>
</organism>
<feature type="domain" description="Sodium/calcium exchanger membrane region" evidence="6">
    <location>
        <begin position="171"/>
        <end position="321"/>
    </location>
</feature>
<feature type="transmembrane region" description="Helical" evidence="5">
    <location>
        <begin position="66"/>
        <end position="85"/>
    </location>
</feature>
<dbReference type="InterPro" id="IPR044880">
    <property type="entry name" value="NCX_ion-bd_dom_sf"/>
</dbReference>
<dbReference type="EMBL" id="SRJC01000008">
    <property type="protein sequence ID" value="TGB01135.1"/>
    <property type="molecule type" value="Genomic_DNA"/>
</dbReference>
<dbReference type="InterPro" id="IPR004837">
    <property type="entry name" value="NaCa_Exmemb"/>
</dbReference>
<gene>
    <name evidence="7" type="ORF">E4663_18460</name>
</gene>
<feature type="transmembrane region" description="Helical" evidence="5">
    <location>
        <begin position="129"/>
        <end position="149"/>
    </location>
</feature>
<feature type="transmembrane region" description="Helical" evidence="5">
    <location>
        <begin position="269"/>
        <end position="289"/>
    </location>
</feature>
<keyword evidence="8" id="KW-1185">Reference proteome</keyword>
<evidence type="ECO:0000256" key="5">
    <source>
        <dbReference type="SAM" id="Phobius"/>
    </source>
</evidence>
<keyword evidence="3 5" id="KW-1133">Transmembrane helix</keyword>
<keyword evidence="2 5" id="KW-0812">Transmembrane</keyword>
<dbReference type="PANTHER" id="PTHR10846:SF8">
    <property type="entry name" value="INNER MEMBRANE PROTEIN YRBG"/>
    <property type="match status" value="1"/>
</dbReference>
<keyword evidence="4 5" id="KW-0472">Membrane</keyword>